<evidence type="ECO:0000256" key="5">
    <source>
        <dbReference type="ARBA" id="ARBA00022723"/>
    </source>
</evidence>
<dbReference type="PROSITE" id="PS51007">
    <property type="entry name" value="CYTC"/>
    <property type="match status" value="1"/>
</dbReference>
<name>A0AAW4L695_9BACT</name>
<dbReference type="SUPFAM" id="SSF46626">
    <property type="entry name" value="Cytochrome c"/>
    <property type="match status" value="1"/>
</dbReference>
<evidence type="ECO:0000256" key="3">
    <source>
        <dbReference type="ARBA" id="ARBA00022448"/>
    </source>
</evidence>
<dbReference type="GO" id="GO:0009055">
    <property type="term" value="F:electron transfer activity"/>
    <property type="evidence" value="ECO:0007669"/>
    <property type="project" value="InterPro"/>
</dbReference>
<evidence type="ECO:0000256" key="6">
    <source>
        <dbReference type="ARBA" id="ARBA00022982"/>
    </source>
</evidence>
<keyword evidence="6" id="KW-0249">Electron transport</keyword>
<dbReference type="InterPro" id="IPR036909">
    <property type="entry name" value="Cyt_c-like_dom_sf"/>
</dbReference>
<dbReference type="AlphaFoldDB" id="A0AAW4L695"/>
<accession>A0AAW4L695</accession>
<gene>
    <name evidence="11" type="ORF">KI809_19490</name>
</gene>
<comment type="subcellular location">
    <subcellularLocation>
        <location evidence="1">Cellular thylakoid lumen</location>
    </subcellularLocation>
</comment>
<protein>
    <submittedName>
        <fullName evidence="11">C-type cytochrome</fullName>
    </submittedName>
</protein>
<dbReference type="GO" id="GO:0020037">
    <property type="term" value="F:heme binding"/>
    <property type="evidence" value="ECO:0007669"/>
    <property type="project" value="InterPro"/>
</dbReference>
<evidence type="ECO:0000256" key="1">
    <source>
        <dbReference type="ARBA" id="ARBA00004518"/>
    </source>
</evidence>
<keyword evidence="4 9" id="KW-0349">Heme</keyword>
<comment type="caution">
    <text evidence="11">The sequence shown here is derived from an EMBL/GenBank/DDBJ whole genome shotgun (WGS) entry which is preliminary data.</text>
</comment>
<dbReference type="Pfam" id="PF13442">
    <property type="entry name" value="Cytochrome_CBB3"/>
    <property type="match status" value="1"/>
</dbReference>
<evidence type="ECO:0000313" key="11">
    <source>
        <dbReference type="EMBL" id="MBT0666498.1"/>
    </source>
</evidence>
<evidence type="ECO:0000256" key="2">
    <source>
        <dbReference type="ARBA" id="ARBA00009650"/>
    </source>
</evidence>
<dbReference type="InterPro" id="IPR009056">
    <property type="entry name" value="Cyt_c-like_dom"/>
</dbReference>
<keyword evidence="12" id="KW-1185">Reference proteome</keyword>
<evidence type="ECO:0000259" key="10">
    <source>
        <dbReference type="PROSITE" id="PS51007"/>
    </source>
</evidence>
<dbReference type="EMBL" id="JAHCVJ010000012">
    <property type="protein sequence ID" value="MBT0666498.1"/>
    <property type="molecule type" value="Genomic_DNA"/>
</dbReference>
<dbReference type="PANTHER" id="PTHR34688">
    <property type="entry name" value="CYTOCHROME C6, CHLOROPLASTIC"/>
    <property type="match status" value="1"/>
</dbReference>
<dbReference type="PANTHER" id="PTHR34688:SF2">
    <property type="entry name" value="CYTOCHROME C6, CHLOROPLASTIC"/>
    <property type="match status" value="1"/>
</dbReference>
<keyword evidence="7 9" id="KW-0408">Iron</keyword>
<organism evidence="11 12">
    <name type="scientific">Geoanaerobacter pelophilus</name>
    <dbReference type="NCBI Taxonomy" id="60036"/>
    <lineage>
        <taxon>Bacteria</taxon>
        <taxon>Pseudomonadati</taxon>
        <taxon>Thermodesulfobacteriota</taxon>
        <taxon>Desulfuromonadia</taxon>
        <taxon>Geobacterales</taxon>
        <taxon>Geobacteraceae</taxon>
        <taxon>Geoanaerobacter</taxon>
    </lineage>
</organism>
<feature type="domain" description="Cytochrome c" evidence="10">
    <location>
        <begin position="28"/>
        <end position="109"/>
    </location>
</feature>
<dbReference type="RefSeq" id="WP_214173266.1">
    <property type="nucleotide sequence ID" value="NZ_JAHCVJ010000012.1"/>
</dbReference>
<sequence length="110" mass="11991">MKKSIISSSTLLIFCFSATSGFCDNVKGEKLDGKKEFEKHCAVCHPNGGNIINAQKPLARESLKANGVKNAKDIIGKMRKPGPGMTKFDVKTISNKEAKAIAEYILKTFN</sequence>
<evidence type="ECO:0000256" key="7">
    <source>
        <dbReference type="ARBA" id="ARBA00023004"/>
    </source>
</evidence>
<keyword evidence="5 9" id="KW-0479">Metal-binding</keyword>
<dbReference type="GO" id="GO:0031979">
    <property type="term" value="C:plasma membrane-derived thylakoid lumen"/>
    <property type="evidence" value="ECO:0007669"/>
    <property type="project" value="UniProtKB-SubCell"/>
</dbReference>
<keyword evidence="8" id="KW-0793">Thylakoid</keyword>
<comment type="similarity">
    <text evidence="2">Belongs to the cytochrome c family. PetJ subfamily.</text>
</comment>
<proteinExistence type="inferred from homology"/>
<dbReference type="Gene3D" id="1.10.760.10">
    <property type="entry name" value="Cytochrome c-like domain"/>
    <property type="match status" value="1"/>
</dbReference>
<dbReference type="InterPro" id="IPR023655">
    <property type="entry name" value="Cyt_C6"/>
</dbReference>
<keyword evidence="3" id="KW-0813">Transport</keyword>
<dbReference type="GO" id="GO:0005506">
    <property type="term" value="F:iron ion binding"/>
    <property type="evidence" value="ECO:0007669"/>
    <property type="project" value="InterPro"/>
</dbReference>
<dbReference type="Proteomes" id="UP000811899">
    <property type="component" value="Unassembled WGS sequence"/>
</dbReference>
<evidence type="ECO:0000256" key="9">
    <source>
        <dbReference type="PROSITE-ProRule" id="PRU00433"/>
    </source>
</evidence>
<evidence type="ECO:0000256" key="4">
    <source>
        <dbReference type="ARBA" id="ARBA00022617"/>
    </source>
</evidence>
<evidence type="ECO:0000313" key="12">
    <source>
        <dbReference type="Proteomes" id="UP000811899"/>
    </source>
</evidence>
<evidence type="ECO:0000256" key="8">
    <source>
        <dbReference type="ARBA" id="ARBA00023078"/>
    </source>
</evidence>
<reference evidence="11 12" key="1">
    <citation type="submission" date="2021-05" db="EMBL/GenBank/DDBJ databases">
        <title>The draft genome of Geobacter pelophilus DSM 12255.</title>
        <authorList>
            <person name="Xu Z."/>
            <person name="Masuda Y."/>
            <person name="Itoh H."/>
            <person name="Senoo K."/>
        </authorList>
    </citation>
    <scope>NUCLEOTIDE SEQUENCE [LARGE SCALE GENOMIC DNA]</scope>
    <source>
        <strain evidence="11 12">DSM 12255</strain>
    </source>
</reference>